<reference evidence="5 6" key="1">
    <citation type="submission" date="2024-01" db="EMBL/GenBank/DDBJ databases">
        <title>A draft genome for the cacao thread blight pathogen Marasmiellus scandens.</title>
        <authorList>
            <person name="Baruah I.K."/>
            <person name="Leung J."/>
            <person name="Bukari Y."/>
            <person name="Amoako-Attah I."/>
            <person name="Meinhardt L.W."/>
            <person name="Bailey B.A."/>
            <person name="Cohen S.P."/>
        </authorList>
    </citation>
    <scope>NUCLEOTIDE SEQUENCE [LARGE SCALE GENOMIC DNA]</scope>
    <source>
        <strain evidence="5 6">GH-19</strain>
    </source>
</reference>
<feature type="domain" description="Galactose oxidase-like Early set" evidence="4">
    <location>
        <begin position="450"/>
        <end position="543"/>
    </location>
</feature>
<evidence type="ECO:0000313" key="6">
    <source>
        <dbReference type="Proteomes" id="UP001498398"/>
    </source>
</evidence>
<protein>
    <recommendedName>
        <fullName evidence="7">Copper radical oxidase</fullName>
    </recommendedName>
</protein>
<dbReference type="CDD" id="cd02851">
    <property type="entry name" value="E_set_GO_C"/>
    <property type="match status" value="1"/>
</dbReference>
<organism evidence="5 6">
    <name type="scientific">Marasmiellus scandens</name>
    <dbReference type="NCBI Taxonomy" id="2682957"/>
    <lineage>
        <taxon>Eukaryota</taxon>
        <taxon>Fungi</taxon>
        <taxon>Dikarya</taxon>
        <taxon>Basidiomycota</taxon>
        <taxon>Agaricomycotina</taxon>
        <taxon>Agaricomycetes</taxon>
        <taxon>Agaricomycetidae</taxon>
        <taxon>Agaricales</taxon>
        <taxon>Marasmiineae</taxon>
        <taxon>Omphalotaceae</taxon>
        <taxon>Marasmiellus</taxon>
    </lineage>
</organism>
<evidence type="ECO:0000313" key="5">
    <source>
        <dbReference type="EMBL" id="KAK7449235.1"/>
    </source>
</evidence>
<comment type="caution">
    <text evidence="5">The sequence shown here is derived from an EMBL/GenBank/DDBJ whole genome shotgun (WGS) entry which is preliminary data.</text>
</comment>
<dbReference type="SUPFAM" id="SSF50965">
    <property type="entry name" value="Galactose oxidase, central domain"/>
    <property type="match status" value="1"/>
</dbReference>
<evidence type="ECO:0000259" key="3">
    <source>
        <dbReference type="Pfam" id="PF07250"/>
    </source>
</evidence>
<dbReference type="EMBL" id="JBANRG010000036">
    <property type="protein sequence ID" value="KAK7449235.1"/>
    <property type="molecule type" value="Genomic_DNA"/>
</dbReference>
<sequence length="603" mass="65825">MKLSSAFRSLLTSIIFSSVATAQYAPGRWSLVQDGHSGVSALELAIVSETTAMILDKVEHNPLQTEGHIAWAAELDLVSRTVRPLNPTSNTWCGTGSFLSNGTMVSSGGHRVVITGKNGLAAIRLFTPCEDKNCDIIEDDDVRRMASLRWYPSSARLEDGSALIVGGSWDNNIIDMPNITVPTYEFYPPKNIHGQNGTPIFSQFLNDTLNANHFPLLIQLPDGNLFVAANQKSMIFDWKTNTEVMRLPNFPNDVRISSPLSAGATLLPLTPENNYTPEVLICGGSTLDDDLANFVQGVPDSQRPASDQCVRMVLNEEGIAKGWEVDHLPEPRIMPELILLPDGRVTVVNGASTGIAGYLTTRNQIGESDCDHPALTPALYDPHAPLGQRFTQEGLPTSEIPRMYHSTATLTPNASILLAGSNPNDDFETRKYPTEYRLEWLSPPYMEHTRPTYTGLPATFDYNQTVTLDVDIAEDAQNISVVIMDFGFATHGVHMDQRLVGLVSELSYDRTKLTVTGPPLPTIYSPGPAYVFLLVDGVPSFGSKTLIGTGAQPPSDEGALRNVLSQQPAYWDDWMNFHANDAANDELKLFSTLSGPATTPTGY</sequence>
<feature type="signal peptide" evidence="2">
    <location>
        <begin position="1"/>
        <end position="22"/>
    </location>
</feature>
<dbReference type="InterPro" id="IPR014756">
    <property type="entry name" value="Ig_E-set"/>
</dbReference>
<accession>A0ABR1J7W6</accession>
<dbReference type="SUPFAM" id="SSF81296">
    <property type="entry name" value="E set domains"/>
    <property type="match status" value="1"/>
</dbReference>
<gene>
    <name evidence="5" type="ORF">VKT23_013380</name>
</gene>
<dbReference type="Pfam" id="PF07250">
    <property type="entry name" value="Glyoxal_oxid_N"/>
    <property type="match status" value="1"/>
</dbReference>
<evidence type="ECO:0008006" key="7">
    <source>
        <dbReference type="Google" id="ProtNLM"/>
    </source>
</evidence>
<dbReference type="Pfam" id="PF09118">
    <property type="entry name" value="GO-like_E_set"/>
    <property type="match status" value="1"/>
</dbReference>
<dbReference type="Gene3D" id="2.130.10.80">
    <property type="entry name" value="Galactose oxidase/kelch, beta-propeller"/>
    <property type="match status" value="1"/>
</dbReference>
<evidence type="ECO:0000256" key="1">
    <source>
        <dbReference type="ARBA" id="ARBA00022729"/>
    </source>
</evidence>
<name>A0ABR1J7W6_9AGAR</name>
<dbReference type="Proteomes" id="UP001498398">
    <property type="component" value="Unassembled WGS sequence"/>
</dbReference>
<dbReference type="Gene3D" id="2.60.40.10">
    <property type="entry name" value="Immunoglobulins"/>
    <property type="match status" value="1"/>
</dbReference>
<dbReference type="PANTHER" id="PTHR32208:SF96">
    <property type="entry name" value="GLYOXAL OXIDASE"/>
    <property type="match status" value="1"/>
</dbReference>
<dbReference type="InterPro" id="IPR037293">
    <property type="entry name" value="Gal_Oxidase_central_sf"/>
</dbReference>
<proteinExistence type="predicted"/>
<dbReference type="InterPro" id="IPR015202">
    <property type="entry name" value="GO-like_E_set"/>
</dbReference>
<dbReference type="PANTHER" id="PTHR32208">
    <property type="entry name" value="SECRETED PROTEIN-RELATED"/>
    <property type="match status" value="1"/>
</dbReference>
<dbReference type="InterPro" id="IPR009880">
    <property type="entry name" value="Glyoxal_oxidase_N"/>
</dbReference>
<feature type="domain" description="Glyoxal oxidase N-terminal" evidence="3">
    <location>
        <begin position="67"/>
        <end position="445"/>
    </location>
</feature>
<evidence type="ECO:0000256" key="2">
    <source>
        <dbReference type="SAM" id="SignalP"/>
    </source>
</evidence>
<dbReference type="InterPro" id="IPR013783">
    <property type="entry name" value="Ig-like_fold"/>
</dbReference>
<keyword evidence="6" id="KW-1185">Reference proteome</keyword>
<feature type="chain" id="PRO_5046931763" description="Copper radical oxidase" evidence="2">
    <location>
        <begin position="23"/>
        <end position="603"/>
    </location>
</feature>
<dbReference type="InterPro" id="IPR011043">
    <property type="entry name" value="Gal_Oxase/kelch_b-propeller"/>
</dbReference>
<evidence type="ECO:0000259" key="4">
    <source>
        <dbReference type="Pfam" id="PF09118"/>
    </source>
</evidence>
<keyword evidence="1 2" id="KW-0732">Signal</keyword>